<sequence>MRLNKKNIIITCSCIFFGIAAFGFKTQQDLPKDTSITFEQGETLTYVAGYSVFEAGEAVVHLDKKFHEVNGKNCYKVDVHGKSIGMFGMGMKIRDLWQSYFDPETILPVQFNRDILEGGYTLEEKIDFDQVNGKAKVEWKKKDNPEIHNEEYDMAPGSFDVISGYYLLRTLDYKQYSKGDTITMNTFWENKGYSFDIIYLGVEKCVTKFGRIESYVMSPIMPENQLFSGTHPIKFWVSKDVNRIPLKIQAELIVGAVNVDLVRYKGLKQKLKKSKK</sequence>
<reference evidence="1 2" key="1">
    <citation type="submission" date="2020-04" db="EMBL/GenBank/DDBJ databases">
        <title>Flammeovirga sp. SR4, a novel species isolated from seawater.</title>
        <authorList>
            <person name="Wang X."/>
        </authorList>
    </citation>
    <scope>NUCLEOTIDE SEQUENCE [LARGE SCALE GENOMIC DNA]</scope>
    <source>
        <strain evidence="1 2">ATCC 23126</strain>
    </source>
</reference>
<dbReference type="RefSeq" id="WP_169656588.1">
    <property type="nucleotide sequence ID" value="NZ_JABANE010000021.1"/>
</dbReference>
<evidence type="ECO:0000313" key="1">
    <source>
        <dbReference type="EMBL" id="NME68282.1"/>
    </source>
</evidence>
<organism evidence="1 2">
    <name type="scientific">Flammeovirga aprica JL-4</name>
    <dbReference type="NCBI Taxonomy" id="694437"/>
    <lineage>
        <taxon>Bacteria</taxon>
        <taxon>Pseudomonadati</taxon>
        <taxon>Bacteroidota</taxon>
        <taxon>Cytophagia</taxon>
        <taxon>Cytophagales</taxon>
        <taxon>Flammeovirgaceae</taxon>
        <taxon>Flammeovirga</taxon>
    </lineage>
</organism>
<name>A0A7X9RU12_9BACT</name>
<dbReference type="Proteomes" id="UP000576082">
    <property type="component" value="Unassembled WGS sequence"/>
</dbReference>
<gene>
    <name evidence="1" type="ORF">HHU12_09950</name>
</gene>
<accession>A0A7X9RU12</accession>
<dbReference type="Pfam" id="PF11306">
    <property type="entry name" value="DUF3108"/>
    <property type="match status" value="1"/>
</dbReference>
<protein>
    <submittedName>
        <fullName evidence="1">DUF3108 domain-containing protein</fullName>
    </submittedName>
</protein>
<dbReference type="EMBL" id="JABANE010000021">
    <property type="protein sequence ID" value="NME68282.1"/>
    <property type="molecule type" value="Genomic_DNA"/>
</dbReference>
<keyword evidence="2" id="KW-1185">Reference proteome</keyword>
<comment type="caution">
    <text evidence="1">The sequence shown here is derived from an EMBL/GenBank/DDBJ whole genome shotgun (WGS) entry which is preliminary data.</text>
</comment>
<proteinExistence type="predicted"/>
<evidence type="ECO:0000313" key="2">
    <source>
        <dbReference type="Proteomes" id="UP000576082"/>
    </source>
</evidence>
<dbReference type="InterPro" id="IPR021457">
    <property type="entry name" value="DUF3108"/>
</dbReference>
<dbReference type="AlphaFoldDB" id="A0A7X9RU12"/>